<sequence>MKVEIWSDYGCPFCYIGERKLALALEKTGMTETAEIVFNSFELDPNAKKNYEENINQLIAKKYGMSIEQAIAANNNIINVAKEVELEFNFDKLQPTNTFDAHRLSHYAKDMGKQQAYTEAVMKGYFTDSLNISDFDVLTAIAVEVGLDRAEALRILESSAFAEAVRQDEANAYSRQVHGVPYFLFNGKAVVNGAQTVDTFVGVIEGLK</sequence>
<protein>
    <submittedName>
        <fullName evidence="2">DsbA family oxidoreductase</fullName>
    </submittedName>
</protein>
<dbReference type="Pfam" id="PF01323">
    <property type="entry name" value="DSBA"/>
    <property type="match status" value="1"/>
</dbReference>
<proteinExistence type="predicted"/>
<dbReference type="InterPro" id="IPR001853">
    <property type="entry name" value="DSBA-like_thioredoxin_dom"/>
</dbReference>
<dbReference type="Gene3D" id="3.40.30.10">
    <property type="entry name" value="Glutaredoxin"/>
    <property type="match status" value="1"/>
</dbReference>
<dbReference type="PANTHER" id="PTHR13887">
    <property type="entry name" value="GLUTATHIONE S-TRANSFERASE KAPPA"/>
    <property type="match status" value="1"/>
</dbReference>
<dbReference type="Proteomes" id="UP000622405">
    <property type="component" value="Unassembled WGS sequence"/>
</dbReference>
<evidence type="ECO:0000313" key="3">
    <source>
        <dbReference type="Proteomes" id="UP000622405"/>
    </source>
</evidence>
<dbReference type="EMBL" id="WJBE01000005">
    <property type="protein sequence ID" value="MBC3899338.1"/>
    <property type="molecule type" value="Genomic_DNA"/>
</dbReference>
<dbReference type="SUPFAM" id="SSF52833">
    <property type="entry name" value="Thioredoxin-like"/>
    <property type="match status" value="1"/>
</dbReference>
<dbReference type="CDD" id="cd03024">
    <property type="entry name" value="DsbA_FrnE"/>
    <property type="match status" value="1"/>
</dbReference>
<dbReference type="InterPro" id="IPR036249">
    <property type="entry name" value="Thioredoxin-like_sf"/>
</dbReference>
<evidence type="ECO:0000313" key="2">
    <source>
        <dbReference type="EMBL" id="MBC3899338.1"/>
    </source>
</evidence>
<dbReference type="RefSeq" id="WP_186893842.1">
    <property type="nucleotide sequence ID" value="NZ_WJBE01000005.1"/>
</dbReference>
<evidence type="ECO:0000259" key="1">
    <source>
        <dbReference type="Pfam" id="PF01323"/>
    </source>
</evidence>
<organism evidence="2 3">
    <name type="scientific">Acetobacterium malicum</name>
    <dbReference type="NCBI Taxonomy" id="52692"/>
    <lineage>
        <taxon>Bacteria</taxon>
        <taxon>Bacillati</taxon>
        <taxon>Bacillota</taxon>
        <taxon>Clostridia</taxon>
        <taxon>Eubacteriales</taxon>
        <taxon>Eubacteriaceae</taxon>
        <taxon>Acetobacterium</taxon>
    </lineage>
</organism>
<accession>A0ABR6YW13</accession>
<feature type="domain" description="DSBA-like thioredoxin" evidence="1">
    <location>
        <begin position="3"/>
        <end position="203"/>
    </location>
</feature>
<keyword evidence="3" id="KW-1185">Reference proteome</keyword>
<comment type="caution">
    <text evidence="2">The sequence shown here is derived from an EMBL/GenBank/DDBJ whole genome shotgun (WGS) entry which is preliminary data.</text>
</comment>
<reference evidence="2 3" key="1">
    <citation type="journal article" date="2020" name="mSystems">
        <title>Defining Genomic and Predicted Metabolic Features of the Acetobacterium Genus.</title>
        <authorList>
            <person name="Ross D.E."/>
            <person name="Marshall C.W."/>
            <person name="Gulliver D."/>
            <person name="May H.D."/>
            <person name="Norman R.S."/>
        </authorList>
    </citation>
    <scope>NUCLEOTIDE SEQUENCE [LARGE SCALE GENOMIC DNA]</scope>
    <source>
        <strain evidence="2 3">DSM 4132</strain>
    </source>
</reference>
<gene>
    <name evidence="2" type="ORF">GH811_06895</name>
</gene>
<name>A0ABR6YW13_9FIRM</name>
<dbReference type="PANTHER" id="PTHR13887:SF41">
    <property type="entry name" value="THIOREDOXIN SUPERFAMILY PROTEIN"/>
    <property type="match status" value="1"/>
</dbReference>